<sequence length="110" mass="11922">MPPEPSTTSSALLELQAQLHDTSHLDKTHSRTADAIMRERAASQSLIAAFEPKLEIRATTSFDAAHPLQIVNAKKIADEDQSIEDEDEPPALSNPFPSTVTTTLSSLPMV</sequence>
<dbReference type="EMBL" id="KN833097">
    <property type="protein sequence ID" value="KIM73004.1"/>
    <property type="molecule type" value="Genomic_DNA"/>
</dbReference>
<reference evidence="2 3" key="1">
    <citation type="submission" date="2014-04" db="EMBL/GenBank/DDBJ databases">
        <authorList>
            <consortium name="DOE Joint Genome Institute"/>
            <person name="Kuo A."/>
            <person name="Tarkka M."/>
            <person name="Buscot F."/>
            <person name="Kohler A."/>
            <person name="Nagy L.G."/>
            <person name="Floudas D."/>
            <person name="Copeland A."/>
            <person name="Barry K.W."/>
            <person name="Cichocki N."/>
            <person name="Veneault-Fourrey C."/>
            <person name="LaButti K."/>
            <person name="Lindquist E.A."/>
            <person name="Lipzen A."/>
            <person name="Lundell T."/>
            <person name="Morin E."/>
            <person name="Murat C."/>
            <person name="Sun H."/>
            <person name="Tunlid A."/>
            <person name="Henrissat B."/>
            <person name="Grigoriev I.V."/>
            <person name="Hibbett D.S."/>
            <person name="Martin F."/>
            <person name="Nordberg H.P."/>
            <person name="Cantor M.N."/>
            <person name="Hua S.X."/>
        </authorList>
    </citation>
    <scope>NUCLEOTIDE SEQUENCE [LARGE SCALE GENOMIC DNA]</scope>
    <source>
        <strain evidence="2 3">F 1598</strain>
    </source>
</reference>
<organism evidence="2 3">
    <name type="scientific">Piloderma croceum (strain F 1598)</name>
    <dbReference type="NCBI Taxonomy" id="765440"/>
    <lineage>
        <taxon>Eukaryota</taxon>
        <taxon>Fungi</taxon>
        <taxon>Dikarya</taxon>
        <taxon>Basidiomycota</taxon>
        <taxon>Agaricomycotina</taxon>
        <taxon>Agaricomycetes</taxon>
        <taxon>Agaricomycetidae</taxon>
        <taxon>Atheliales</taxon>
        <taxon>Atheliaceae</taxon>
        <taxon>Piloderma</taxon>
    </lineage>
</organism>
<dbReference type="Proteomes" id="UP000054166">
    <property type="component" value="Unassembled WGS sequence"/>
</dbReference>
<feature type="compositionally biased region" description="Acidic residues" evidence="1">
    <location>
        <begin position="79"/>
        <end position="89"/>
    </location>
</feature>
<evidence type="ECO:0000313" key="2">
    <source>
        <dbReference type="EMBL" id="KIM73004.1"/>
    </source>
</evidence>
<protein>
    <submittedName>
        <fullName evidence="2">Uncharacterized protein</fullName>
    </submittedName>
</protein>
<dbReference type="AlphaFoldDB" id="A0A0C3EYG4"/>
<gene>
    <name evidence="2" type="ORF">PILCRDRAFT_15612</name>
</gene>
<feature type="compositionally biased region" description="Low complexity" evidence="1">
    <location>
        <begin position="98"/>
        <end position="110"/>
    </location>
</feature>
<reference evidence="3" key="2">
    <citation type="submission" date="2015-01" db="EMBL/GenBank/DDBJ databases">
        <title>Evolutionary Origins and Diversification of the Mycorrhizal Mutualists.</title>
        <authorList>
            <consortium name="DOE Joint Genome Institute"/>
            <consortium name="Mycorrhizal Genomics Consortium"/>
            <person name="Kohler A."/>
            <person name="Kuo A."/>
            <person name="Nagy L.G."/>
            <person name="Floudas D."/>
            <person name="Copeland A."/>
            <person name="Barry K.W."/>
            <person name="Cichocki N."/>
            <person name="Veneault-Fourrey C."/>
            <person name="LaButti K."/>
            <person name="Lindquist E.A."/>
            <person name="Lipzen A."/>
            <person name="Lundell T."/>
            <person name="Morin E."/>
            <person name="Murat C."/>
            <person name="Riley R."/>
            <person name="Ohm R."/>
            <person name="Sun H."/>
            <person name="Tunlid A."/>
            <person name="Henrissat B."/>
            <person name="Grigoriev I.V."/>
            <person name="Hibbett D.S."/>
            <person name="Martin F."/>
        </authorList>
    </citation>
    <scope>NUCLEOTIDE SEQUENCE [LARGE SCALE GENOMIC DNA]</scope>
    <source>
        <strain evidence="3">F 1598</strain>
    </source>
</reference>
<dbReference type="InParanoid" id="A0A0C3EYG4"/>
<evidence type="ECO:0000256" key="1">
    <source>
        <dbReference type="SAM" id="MobiDB-lite"/>
    </source>
</evidence>
<feature type="region of interest" description="Disordered" evidence="1">
    <location>
        <begin position="76"/>
        <end position="110"/>
    </location>
</feature>
<proteinExistence type="predicted"/>
<dbReference type="HOGENOM" id="CLU_2172008_0_0_1"/>
<evidence type="ECO:0000313" key="3">
    <source>
        <dbReference type="Proteomes" id="UP000054166"/>
    </source>
</evidence>
<keyword evidence="3" id="KW-1185">Reference proteome</keyword>
<accession>A0A0C3EYG4</accession>
<name>A0A0C3EYG4_PILCF</name>